<dbReference type="PANTHER" id="PTHR30483">
    <property type="entry name" value="LEUCINE-SPECIFIC-BINDING PROTEIN"/>
    <property type="match status" value="1"/>
</dbReference>
<dbReference type="InterPro" id="IPR051010">
    <property type="entry name" value="BCAA_transport"/>
</dbReference>
<dbReference type="InterPro" id="IPR028081">
    <property type="entry name" value="Leu-bd"/>
</dbReference>
<dbReference type="EMBL" id="JABAIM010000002">
    <property type="protein sequence ID" value="NLR75497.1"/>
    <property type="molecule type" value="Genomic_DNA"/>
</dbReference>
<dbReference type="PANTHER" id="PTHR30483:SF6">
    <property type="entry name" value="PERIPLASMIC BINDING PROTEIN OF ABC TRANSPORTER FOR NATURAL AMINO ACIDS"/>
    <property type="match status" value="1"/>
</dbReference>
<dbReference type="Pfam" id="PF13458">
    <property type="entry name" value="Peripla_BP_6"/>
    <property type="match status" value="1"/>
</dbReference>
<accession>A0A847S966</accession>
<dbReference type="RefSeq" id="WP_168877160.1">
    <property type="nucleotide sequence ID" value="NZ_JABAIM010000002.1"/>
</dbReference>
<dbReference type="AlphaFoldDB" id="A0A847S966"/>
<name>A0A847S966_9NEIS</name>
<feature type="signal peptide" evidence="3">
    <location>
        <begin position="1"/>
        <end position="20"/>
    </location>
</feature>
<feature type="domain" description="Leucine-binding protein" evidence="4">
    <location>
        <begin position="29"/>
        <end position="368"/>
    </location>
</feature>
<evidence type="ECO:0000256" key="3">
    <source>
        <dbReference type="SAM" id="SignalP"/>
    </source>
</evidence>
<comment type="similarity">
    <text evidence="1">Belongs to the leucine-binding protein family.</text>
</comment>
<dbReference type="Gene3D" id="3.40.50.2300">
    <property type="match status" value="2"/>
</dbReference>
<evidence type="ECO:0000256" key="1">
    <source>
        <dbReference type="ARBA" id="ARBA00010062"/>
    </source>
</evidence>
<proteinExistence type="inferred from homology"/>
<dbReference type="InterPro" id="IPR028082">
    <property type="entry name" value="Peripla_BP_I"/>
</dbReference>
<evidence type="ECO:0000256" key="2">
    <source>
        <dbReference type="ARBA" id="ARBA00022729"/>
    </source>
</evidence>
<gene>
    <name evidence="5" type="ORF">HF682_10035</name>
</gene>
<comment type="caution">
    <text evidence="5">The sequence shown here is derived from an EMBL/GenBank/DDBJ whole genome shotgun (WGS) entry which is preliminary data.</text>
</comment>
<sequence>MTFTPRLLAVACLTASFAQAATGISDNVVKIGVLTDMNGIYAQVGGKGTVAAAQMAIADFGGKVLGKPIQLVSADHRNEPEEAVRIAKGWMEGGEVDMVTDLMNSEVALEVQRYAATQRKITMTTGATTSQLTNRACTRYGIHYAMDAYALITTSIREASVDGADSWAILMVDYGKASPLTGDMLDGLALIKQSGGKFLGSVKHEPGQADMTGPLLEVQAKGAKELVLANAGGDFVNAMRQAKDFGLAEKGQEFIGVVVYESDIRALGLDAAQGMRYTTAFYWDMNPETRAWAQRFYKKFGSMPNQNQAGVYSAVTHYLNAVRDTGTDEADTVMAKMKSTPINDFFAKAGRIREDGRMIHDMYYVQVKRPSESKSDWDLLKVMRTIKGDRAFRPVEKSGCALLKQSS</sequence>
<evidence type="ECO:0000259" key="4">
    <source>
        <dbReference type="Pfam" id="PF13458"/>
    </source>
</evidence>
<reference evidence="5 6" key="1">
    <citation type="submission" date="2020-04" db="EMBL/GenBank/DDBJ databases">
        <title>Draft genome of Leeia sp. IMCC25680.</title>
        <authorList>
            <person name="Song J."/>
            <person name="Cho J.-C."/>
        </authorList>
    </citation>
    <scope>NUCLEOTIDE SEQUENCE [LARGE SCALE GENOMIC DNA]</scope>
    <source>
        <strain evidence="5 6">IMCC25680</strain>
    </source>
</reference>
<dbReference type="SUPFAM" id="SSF53822">
    <property type="entry name" value="Periplasmic binding protein-like I"/>
    <property type="match status" value="1"/>
</dbReference>
<dbReference type="Proteomes" id="UP000587991">
    <property type="component" value="Unassembled WGS sequence"/>
</dbReference>
<evidence type="ECO:0000313" key="5">
    <source>
        <dbReference type="EMBL" id="NLR75497.1"/>
    </source>
</evidence>
<dbReference type="CDD" id="cd06327">
    <property type="entry name" value="PBP1_SBP-like"/>
    <property type="match status" value="1"/>
</dbReference>
<keyword evidence="6" id="KW-1185">Reference proteome</keyword>
<keyword evidence="2 3" id="KW-0732">Signal</keyword>
<feature type="chain" id="PRO_5032728829" evidence="3">
    <location>
        <begin position="21"/>
        <end position="407"/>
    </location>
</feature>
<organism evidence="5 6">
    <name type="scientific">Leeia aquatica</name>
    <dbReference type="NCBI Taxonomy" id="2725557"/>
    <lineage>
        <taxon>Bacteria</taxon>
        <taxon>Pseudomonadati</taxon>
        <taxon>Pseudomonadota</taxon>
        <taxon>Betaproteobacteria</taxon>
        <taxon>Neisseriales</taxon>
        <taxon>Leeiaceae</taxon>
        <taxon>Leeia</taxon>
    </lineage>
</organism>
<protein>
    <submittedName>
        <fullName evidence="5">ABC transporter substrate-binding protein</fullName>
    </submittedName>
</protein>
<evidence type="ECO:0000313" key="6">
    <source>
        <dbReference type="Proteomes" id="UP000587991"/>
    </source>
</evidence>